<dbReference type="InterPro" id="IPR027417">
    <property type="entry name" value="P-loop_NTPase"/>
</dbReference>
<sequence length="401" mass="43273">MAIQALLLADGSEALDWLKSRLGEGVVILPADATTTAACVAEVEATPDLALVFVEFDADSAPMRAQTVEALVEAYPSMPVVALGREDAGDMVLAAMRAGARDFFVSGRDDDRIGTLLQRVLAPRNQPRPRQDSEGASGHIVTVFSSAQSPLLAFLGGHISFVLASRGTRAQRILLLDLTLPGGNAVIMFDGAQDYTAVDILEDVERCDEALVDSAFQKLQQGVYLLALPESFNGSQFDSESPQLGRLLEIFRRIFDHVVICADRGLHLSNLATLVGSSDHALLMSDQSVLRSRQNKVMLQQLREMDTPLARTKLVIVNYRSDIGMEAQQLADLLDLPLAATIGGRSTARMKAMNAGESMFEYAPSDGFTKGVQALASQVLGVQPPAKRHSGTWHLFGWGPQ</sequence>
<protein>
    <submittedName>
        <fullName evidence="3">CpaE family protein</fullName>
    </submittedName>
</protein>
<evidence type="ECO:0000313" key="4">
    <source>
        <dbReference type="Proteomes" id="UP001595462"/>
    </source>
</evidence>
<name>A0ABV7EWS0_9GAMM</name>
<keyword evidence="4" id="KW-1185">Reference proteome</keyword>
<comment type="caution">
    <text evidence="1">Lacks conserved residue(s) required for the propagation of feature annotation.</text>
</comment>
<evidence type="ECO:0000313" key="3">
    <source>
        <dbReference type="EMBL" id="MFC3106002.1"/>
    </source>
</evidence>
<feature type="domain" description="Response regulatory" evidence="2">
    <location>
        <begin position="1"/>
        <end position="121"/>
    </location>
</feature>
<dbReference type="Gene3D" id="3.40.50.300">
    <property type="entry name" value="P-loop containing nucleotide triphosphate hydrolases"/>
    <property type="match status" value="1"/>
</dbReference>
<dbReference type="Pfam" id="PF16968">
    <property type="entry name" value="TadZ_N"/>
    <property type="match status" value="1"/>
</dbReference>
<dbReference type="InterPro" id="IPR001789">
    <property type="entry name" value="Sig_transdc_resp-reg_receiver"/>
</dbReference>
<dbReference type="PROSITE" id="PS50110">
    <property type="entry name" value="RESPONSE_REGULATORY"/>
    <property type="match status" value="1"/>
</dbReference>
<dbReference type="SUPFAM" id="SSF52540">
    <property type="entry name" value="P-loop containing nucleoside triphosphate hydrolases"/>
    <property type="match status" value="1"/>
</dbReference>
<dbReference type="EMBL" id="JBHRSS010000009">
    <property type="protein sequence ID" value="MFC3106002.1"/>
    <property type="molecule type" value="Genomic_DNA"/>
</dbReference>
<comment type="caution">
    <text evidence="3">The sequence shown here is derived from an EMBL/GenBank/DDBJ whole genome shotgun (WGS) entry which is preliminary data.</text>
</comment>
<organism evidence="3 4">
    <name type="scientific">Salinisphaera aquimarina</name>
    <dbReference type="NCBI Taxonomy" id="2094031"/>
    <lineage>
        <taxon>Bacteria</taxon>
        <taxon>Pseudomonadati</taxon>
        <taxon>Pseudomonadota</taxon>
        <taxon>Gammaproteobacteria</taxon>
        <taxon>Salinisphaerales</taxon>
        <taxon>Salinisphaeraceae</taxon>
        <taxon>Salinisphaera</taxon>
    </lineage>
</organism>
<gene>
    <name evidence="3" type="ORF">ACFOSU_19200</name>
</gene>
<proteinExistence type="predicted"/>
<dbReference type="Gene3D" id="3.40.50.2300">
    <property type="match status" value="1"/>
</dbReference>
<dbReference type="InterPro" id="IPR031580">
    <property type="entry name" value="TadZ_N"/>
</dbReference>
<evidence type="ECO:0000256" key="1">
    <source>
        <dbReference type="PROSITE-ProRule" id="PRU00169"/>
    </source>
</evidence>
<reference evidence="4" key="1">
    <citation type="journal article" date="2019" name="Int. J. Syst. Evol. Microbiol.">
        <title>The Global Catalogue of Microorganisms (GCM) 10K type strain sequencing project: providing services to taxonomists for standard genome sequencing and annotation.</title>
        <authorList>
            <consortium name="The Broad Institute Genomics Platform"/>
            <consortium name="The Broad Institute Genome Sequencing Center for Infectious Disease"/>
            <person name="Wu L."/>
            <person name="Ma J."/>
        </authorList>
    </citation>
    <scope>NUCLEOTIDE SEQUENCE [LARGE SCALE GENOMIC DNA]</scope>
    <source>
        <strain evidence="4">KCTC 52640</strain>
    </source>
</reference>
<dbReference type="RefSeq" id="WP_380691558.1">
    <property type="nucleotide sequence ID" value="NZ_JBHRSS010000009.1"/>
</dbReference>
<accession>A0ABV7EWS0</accession>
<evidence type="ECO:0000259" key="2">
    <source>
        <dbReference type="PROSITE" id="PS50110"/>
    </source>
</evidence>
<dbReference type="Proteomes" id="UP001595462">
    <property type="component" value="Unassembled WGS sequence"/>
</dbReference>